<feature type="transmembrane region" description="Helical" evidence="1">
    <location>
        <begin position="140"/>
        <end position="159"/>
    </location>
</feature>
<name>A0AAN5DDA0_9BILA</name>
<keyword evidence="1" id="KW-1133">Transmembrane helix</keyword>
<keyword evidence="1" id="KW-0812">Transmembrane</keyword>
<evidence type="ECO:0000313" key="3">
    <source>
        <dbReference type="Proteomes" id="UP001328107"/>
    </source>
</evidence>
<feature type="non-terminal residue" evidence="2">
    <location>
        <position position="352"/>
    </location>
</feature>
<reference evidence="3" key="1">
    <citation type="submission" date="2022-10" db="EMBL/GenBank/DDBJ databases">
        <title>Genome assembly of Pristionchus species.</title>
        <authorList>
            <person name="Yoshida K."/>
            <person name="Sommer R.J."/>
        </authorList>
    </citation>
    <scope>NUCLEOTIDE SEQUENCE [LARGE SCALE GENOMIC DNA]</scope>
    <source>
        <strain evidence="3">RS5460</strain>
    </source>
</reference>
<feature type="transmembrane region" description="Helical" evidence="1">
    <location>
        <begin position="100"/>
        <end position="120"/>
    </location>
</feature>
<keyword evidence="1" id="KW-0472">Membrane</keyword>
<comment type="caution">
    <text evidence="2">The sequence shown here is derived from an EMBL/GenBank/DDBJ whole genome shotgun (WGS) entry which is preliminary data.</text>
</comment>
<keyword evidence="3" id="KW-1185">Reference proteome</keyword>
<sequence>FRIDHLSINRLCMLRYSIGDACSGYVLGLREVHGEVLEVEHVTTSLAKEAGSLGVGAGQADECHLDLLEVVLVGDGLLGAVGHGLLREAHSVRVLDDSRLLLGLDGLFVVVAGLLRLLLLLGLEARDVVLFLLRLLRLDAVVSLLGQLLLLDLALLALYEVRPVELLEVLCLLIVGASELVLLLSVEVAADAALLVLVVLAHLDVDGVSVELHADVVEIDDDDVLLVVDAGLAESVLLDGLLAVDGDYHLLSLVLLVHLQLDDRLLRDDLHLLLLSALGDLLDEHGELLGGAVLGQHRVAGGQGRAVDDVVEGADSVRIDGADGLDVVDERGAEVRQRADGSSLLTADVHEG</sequence>
<evidence type="ECO:0000256" key="1">
    <source>
        <dbReference type="SAM" id="Phobius"/>
    </source>
</evidence>
<dbReference type="AlphaFoldDB" id="A0AAN5DDA0"/>
<organism evidence="2 3">
    <name type="scientific">Pristionchus mayeri</name>
    <dbReference type="NCBI Taxonomy" id="1317129"/>
    <lineage>
        <taxon>Eukaryota</taxon>
        <taxon>Metazoa</taxon>
        <taxon>Ecdysozoa</taxon>
        <taxon>Nematoda</taxon>
        <taxon>Chromadorea</taxon>
        <taxon>Rhabditida</taxon>
        <taxon>Rhabditina</taxon>
        <taxon>Diplogasteromorpha</taxon>
        <taxon>Diplogasteroidea</taxon>
        <taxon>Neodiplogasteridae</taxon>
        <taxon>Pristionchus</taxon>
    </lineage>
</organism>
<feature type="transmembrane region" description="Helical" evidence="1">
    <location>
        <begin position="166"/>
        <end position="186"/>
    </location>
</feature>
<dbReference type="Proteomes" id="UP001328107">
    <property type="component" value="Unassembled WGS sequence"/>
</dbReference>
<proteinExistence type="predicted"/>
<protein>
    <submittedName>
        <fullName evidence="2">Uncharacterized protein</fullName>
    </submittedName>
</protein>
<accession>A0AAN5DDA0</accession>
<gene>
    <name evidence="2" type="ORF">PMAYCL1PPCAC_31608</name>
</gene>
<dbReference type="EMBL" id="BTRK01000006">
    <property type="protein sequence ID" value="GMR61413.1"/>
    <property type="molecule type" value="Genomic_DNA"/>
</dbReference>
<feature type="non-terminal residue" evidence="2">
    <location>
        <position position="1"/>
    </location>
</feature>
<evidence type="ECO:0000313" key="2">
    <source>
        <dbReference type="EMBL" id="GMR61413.1"/>
    </source>
</evidence>